<accession>A0ABV7IR85</accession>
<feature type="region of interest" description="Disordered" evidence="4">
    <location>
        <begin position="616"/>
        <end position="662"/>
    </location>
</feature>
<dbReference type="Gene3D" id="2.40.170.20">
    <property type="entry name" value="TonB-dependent receptor, beta-barrel domain"/>
    <property type="match status" value="1"/>
</dbReference>
<evidence type="ECO:0000256" key="3">
    <source>
        <dbReference type="ARBA" id="ARBA00023237"/>
    </source>
</evidence>
<feature type="compositionally biased region" description="Pro residues" evidence="4">
    <location>
        <begin position="636"/>
        <end position="649"/>
    </location>
</feature>
<feature type="compositionally biased region" description="Gly residues" evidence="4">
    <location>
        <begin position="622"/>
        <end position="635"/>
    </location>
</feature>
<dbReference type="InterPro" id="IPR012910">
    <property type="entry name" value="Plug_dom"/>
</dbReference>
<keyword evidence="8" id="KW-1185">Reference proteome</keyword>
<feature type="signal peptide" evidence="5">
    <location>
        <begin position="1"/>
        <end position="22"/>
    </location>
</feature>
<feature type="chain" id="PRO_5047381113" evidence="5">
    <location>
        <begin position="23"/>
        <end position="826"/>
    </location>
</feature>
<gene>
    <name evidence="7" type="ORF">ACFOD9_03865</name>
</gene>
<dbReference type="Gene3D" id="2.170.130.10">
    <property type="entry name" value="TonB-dependent receptor, plug domain"/>
    <property type="match status" value="1"/>
</dbReference>
<feature type="compositionally biased region" description="Gly residues" evidence="4">
    <location>
        <begin position="650"/>
        <end position="662"/>
    </location>
</feature>
<dbReference type="SUPFAM" id="SSF56935">
    <property type="entry name" value="Porins"/>
    <property type="match status" value="1"/>
</dbReference>
<protein>
    <submittedName>
        <fullName evidence="7">TonB-dependent receptor plug domain-containing protein</fullName>
    </submittedName>
</protein>
<dbReference type="EMBL" id="JBHRTQ010000004">
    <property type="protein sequence ID" value="MFC3173383.1"/>
    <property type="molecule type" value="Genomic_DNA"/>
</dbReference>
<evidence type="ECO:0000313" key="7">
    <source>
        <dbReference type="EMBL" id="MFC3173383.1"/>
    </source>
</evidence>
<feature type="domain" description="TonB-dependent receptor plug" evidence="6">
    <location>
        <begin position="65"/>
        <end position="143"/>
    </location>
</feature>
<evidence type="ECO:0000256" key="2">
    <source>
        <dbReference type="ARBA" id="ARBA00023136"/>
    </source>
</evidence>
<evidence type="ECO:0000256" key="5">
    <source>
        <dbReference type="SAM" id="SignalP"/>
    </source>
</evidence>
<comment type="subcellular location">
    <subcellularLocation>
        <location evidence="1">Cell outer membrane</location>
    </subcellularLocation>
</comment>
<evidence type="ECO:0000313" key="8">
    <source>
        <dbReference type="Proteomes" id="UP001595604"/>
    </source>
</evidence>
<keyword evidence="2" id="KW-0472">Membrane</keyword>
<dbReference type="PANTHER" id="PTHR47234:SF3">
    <property type="entry name" value="SECRETIN_TONB SHORT N-TERMINAL DOMAIN-CONTAINING PROTEIN"/>
    <property type="match status" value="1"/>
</dbReference>
<dbReference type="RefSeq" id="WP_379508771.1">
    <property type="nucleotide sequence ID" value="NZ_JBHRTQ010000004.1"/>
</dbReference>
<dbReference type="InterPro" id="IPR037066">
    <property type="entry name" value="Plug_dom_sf"/>
</dbReference>
<organism evidence="7 8">
    <name type="scientific">Novosphingobium bradum</name>
    <dbReference type="NCBI Taxonomy" id="1737444"/>
    <lineage>
        <taxon>Bacteria</taxon>
        <taxon>Pseudomonadati</taxon>
        <taxon>Pseudomonadota</taxon>
        <taxon>Alphaproteobacteria</taxon>
        <taxon>Sphingomonadales</taxon>
        <taxon>Sphingomonadaceae</taxon>
        <taxon>Novosphingobium</taxon>
    </lineage>
</organism>
<keyword evidence="5" id="KW-0732">Signal</keyword>
<dbReference type="Proteomes" id="UP001595604">
    <property type="component" value="Unassembled WGS sequence"/>
</dbReference>
<evidence type="ECO:0000259" key="6">
    <source>
        <dbReference type="Pfam" id="PF07715"/>
    </source>
</evidence>
<keyword evidence="3" id="KW-0998">Cell outer membrane</keyword>
<reference evidence="8" key="1">
    <citation type="journal article" date="2019" name="Int. J. Syst. Evol. Microbiol.">
        <title>The Global Catalogue of Microorganisms (GCM) 10K type strain sequencing project: providing services to taxonomists for standard genome sequencing and annotation.</title>
        <authorList>
            <consortium name="The Broad Institute Genomics Platform"/>
            <consortium name="The Broad Institute Genome Sequencing Center for Infectious Disease"/>
            <person name="Wu L."/>
            <person name="Ma J."/>
        </authorList>
    </citation>
    <scope>NUCLEOTIDE SEQUENCE [LARGE SCALE GENOMIC DNA]</scope>
    <source>
        <strain evidence="8">KCTC 42984</strain>
    </source>
</reference>
<dbReference type="Pfam" id="PF07715">
    <property type="entry name" value="Plug"/>
    <property type="match status" value="1"/>
</dbReference>
<proteinExistence type="predicted"/>
<sequence length="826" mass="86020">MRVSLIALLLAGTLFSSPPVRAEVRAEGGADAADAQRRDDSAEPQAGEIVVIATRIKGAVEAPQKPVQVLTEEDIASYGAASITDLLDALAPQTGSGRGRGGGHPVVLLNGQRISGFREMRNIPPEAIRRMEILPEEVALRYGYPADQRVINFILKDNFAATTVEAEYGRPTRGGTDTAKLEGSLFRTAGQSRLNLTVTADDTTPLFESERAVRQAPGSVPTVAGDPDPASARTLIADSRDIGVNATWTKGLGENGLAGTITLNGAYTRADSTSFSGLSLATDPAGTVVRALGDPLLRRTRTDTAEAGATWARPLGTWQLTATLDASHAITNTAIDQRAVVTGTLAASGPVSFTTPAPDLARGVSDSATSLVTVVGRPLSLPAGDMAATLKAGFAWTGIASTDTRNAGGETRLRRGDASVGVNLGLPLASRRNGVLPGIGDLTLNLSAGLDHLSDLGTLTDWSAGLTWGLTGQLSLQASYIVNQVAPGLSDLGNPLVQTFNVPVYDFTRGETALVTVTSGGNPALARETDRDVKLGLTWQLPFLARSNLLVEYFRNNSDNVTAAFPLLTPAIEAAFPARVTRDASGRLVAVDRRPLTLANETGSRLRWGFNLAGPLGKPKPGSGGGRFGGGRGMGGPPPGGGMDGPPPGGGGFGGGGFGSGRGGNGQGRWNLSLYHTVQFVNRVTVIQGGPVLDLLSGDALTGGGLARHSLEFEGGAFYRGIGVRLNGTWTAPTHVHGSGAPGSADLRFGALAKVSMRVFADLGQQRALTNASPVFKGARLSLKVDNVFDARQRVTDQFGAVPISYQPDLVDPQGRVVRVEFRKQF</sequence>
<comment type="caution">
    <text evidence="7">The sequence shown here is derived from an EMBL/GenBank/DDBJ whole genome shotgun (WGS) entry which is preliminary data.</text>
</comment>
<evidence type="ECO:0000256" key="1">
    <source>
        <dbReference type="ARBA" id="ARBA00004442"/>
    </source>
</evidence>
<name>A0ABV7IR85_9SPHN</name>
<evidence type="ECO:0000256" key="4">
    <source>
        <dbReference type="SAM" id="MobiDB-lite"/>
    </source>
</evidence>
<keyword evidence="7" id="KW-0675">Receptor</keyword>
<dbReference type="InterPro" id="IPR036942">
    <property type="entry name" value="Beta-barrel_TonB_sf"/>
</dbReference>
<dbReference type="PANTHER" id="PTHR47234">
    <property type="match status" value="1"/>
</dbReference>